<dbReference type="InterPro" id="IPR003598">
    <property type="entry name" value="Ig_sub2"/>
</dbReference>
<keyword evidence="8" id="KW-0325">Glycoprotein</keyword>
<dbReference type="SMART" id="SM00409">
    <property type="entry name" value="IG"/>
    <property type="match status" value="6"/>
</dbReference>
<dbReference type="OMA" id="RCESFNS"/>
<evidence type="ECO:0000256" key="7">
    <source>
        <dbReference type="ARBA" id="ARBA00023157"/>
    </source>
</evidence>
<dbReference type="Pfam" id="PF07679">
    <property type="entry name" value="I-set"/>
    <property type="match status" value="3"/>
</dbReference>
<dbReference type="GO" id="GO:0050839">
    <property type="term" value="F:cell adhesion molecule binding"/>
    <property type="evidence" value="ECO:0007669"/>
    <property type="project" value="TreeGrafter"/>
</dbReference>
<feature type="domain" description="Ig-like" evidence="10">
    <location>
        <begin position="296"/>
        <end position="385"/>
    </location>
</feature>
<dbReference type="SUPFAM" id="SSF48726">
    <property type="entry name" value="Immunoglobulin"/>
    <property type="match status" value="6"/>
</dbReference>
<dbReference type="OrthoDB" id="10028801at2759"/>
<comment type="subcellular location">
    <subcellularLocation>
        <location evidence="1">Membrane</location>
        <topology evidence="1">Single-pass type I membrane protein</topology>
    </subcellularLocation>
</comment>
<evidence type="ECO:0000256" key="4">
    <source>
        <dbReference type="ARBA" id="ARBA00022737"/>
    </source>
</evidence>
<dbReference type="EMBL" id="CH479183">
    <property type="protein sequence ID" value="EDW35619.1"/>
    <property type="molecule type" value="Genomic_DNA"/>
</dbReference>
<dbReference type="AlphaFoldDB" id="B4GGJ9"/>
<dbReference type="Pfam" id="PF08205">
    <property type="entry name" value="C2-set_2"/>
    <property type="match status" value="2"/>
</dbReference>
<evidence type="ECO:0000256" key="3">
    <source>
        <dbReference type="ARBA" id="ARBA00022729"/>
    </source>
</evidence>
<evidence type="ECO:0000259" key="10">
    <source>
        <dbReference type="PROSITE" id="PS50835"/>
    </source>
</evidence>
<dbReference type="PANTHER" id="PTHR11640:SF136">
    <property type="entry name" value="NEPHRIN"/>
    <property type="match status" value="1"/>
</dbReference>
<dbReference type="InterPro" id="IPR003599">
    <property type="entry name" value="Ig_sub"/>
</dbReference>
<keyword evidence="3" id="KW-0732">Signal</keyword>
<dbReference type="FunFam" id="2.60.40.10:FF:000835">
    <property type="entry name" value="Hibris, isoform B"/>
    <property type="match status" value="1"/>
</dbReference>
<keyword evidence="5" id="KW-1133">Transmembrane helix</keyword>
<dbReference type="FunFam" id="2.60.40.10:FF:001273">
    <property type="entry name" value="Hibris, isoform B"/>
    <property type="match status" value="1"/>
</dbReference>
<reference evidence="11 12" key="1">
    <citation type="journal article" date="2007" name="Nature">
        <title>Evolution of genes and genomes on the Drosophila phylogeny.</title>
        <authorList>
            <consortium name="Drosophila 12 Genomes Consortium"/>
            <person name="Clark A.G."/>
            <person name="Eisen M.B."/>
            <person name="Smith D.R."/>
            <person name="Bergman C.M."/>
            <person name="Oliver B."/>
            <person name="Markow T.A."/>
            <person name="Kaufman T.C."/>
            <person name="Kellis M."/>
            <person name="Gelbart W."/>
            <person name="Iyer V.N."/>
            <person name="Pollard D.A."/>
            <person name="Sackton T.B."/>
            <person name="Larracuente A.M."/>
            <person name="Singh N.D."/>
            <person name="Abad J.P."/>
            <person name="Abt D.N."/>
            <person name="Adryan B."/>
            <person name="Aguade M."/>
            <person name="Akashi H."/>
            <person name="Anderson W.W."/>
            <person name="Aquadro C.F."/>
            <person name="Ardell D.H."/>
            <person name="Arguello R."/>
            <person name="Artieri C.G."/>
            <person name="Barbash D.A."/>
            <person name="Barker D."/>
            <person name="Barsanti P."/>
            <person name="Batterham P."/>
            <person name="Batzoglou S."/>
            <person name="Begun D."/>
            <person name="Bhutkar A."/>
            <person name="Blanco E."/>
            <person name="Bosak S.A."/>
            <person name="Bradley R.K."/>
            <person name="Brand A.D."/>
            <person name="Brent M.R."/>
            <person name="Brooks A.N."/>
            <person name="Brown R.H."/>
            <person name="Butlin R.K."/>
            <person name="Caggese C."/>
            <person name="Calvi B.R."/>
            <person name="Bernardo de Carvalho A."/>
            <person name="Caspi A."/>
            <person name="Castrezana S."/>
            <person name="Celniker S.E."/>
            <person name="Chang J.L."/>
            <person name="Chapple C."/>
            <person name="Chatterji S."/>
            <person name="Chinwalla A."/>
            <person name="Civetta A."/>
            <person name="Clifton S.W."/>
            <person name="Comeron J.M."/>
            <person name="Costello J.C."/>
            <person name="Coyne J.A."/>
            <person name="Daub J."/>
            <person name="David R.G."/>
            <person name="Delcher A.L."/>
            <person name="Delehaunty K."/>
            <person name="Do C.B."/>
            <person name="Ebling H."/>
            <person name="Edwards K."/>
            <person name="Eickbush T."/>
            <person name="Evans J.D."/>
            <person name="Filipski A."/>
            <person name="Findeiss S."/>
            <person name="Freyhult E."/>
            <person name="Fulton L."/>
            <person name="Fulton R."/>
            <person name="Garcia A.C."/>
            <person name="Gardiner A."/>
            <person name="Garfield D.A."/>
            <person name="Garvin B.E."/>
            <person name="Gibson G."/>
            <person name="Gilbert D."/>
            <person name="Gnerre S."/>
            <person name="Godfrey J."/>
            <person name="Good R."/>
            <person name="Gotea V."/>
            <person name="Gravely B."/>
            <person name="Greenberg A.J."/>
            <person name="Griffiths-Jones S."/>
            <person name="Gross S."/>
            <person name="Guigo R."/>
            <person name="Gustafson E.A."/>
            <person name="Haerty W."/>
            <person name="Hahn M.W."/>
            <person name="Halligan D.L."/>
            <person name="Halpern A.L."/>
            <person name="Halter G.M."/>
            <person name="Han M.V."/>
            <person name="Heger A."/>
            <person name="Hillier L."/>
            <person name="Hinrichs A.S."/>
            <person name="Holmes I."/>
            <person name="Hoskins R.A."/>
            <person name="Hubisz M.J."/>
            <person name="Hultmark D."/>
            <person name="Huntley M.A."/>
            <person name="Jaffe D.B."/>
            <person name="Jagadeeshan S."/>
            <person name="Jeck W.R."/>
            <person name="Johnson J."/>
            <person name="Jones C.D."/>
            <person name="Jordan W.C."/>
            <person name="Karpen G.H."/>
            <person name="Kataoka E."/>
            <person name="Keightley P.D."/>
            <person name="Kheradpour P."/>
            <person name="Kirkness E.F."/>
            <person name="Koerich L.B."/>
            <person name="Kristiansen K."/>
            <person name="Kudrna D."/>
            <person name="Kulathinal R.J."/>
            <person name="Kumar S."/>
            <person name="Kwok R."/>
            <person name="Lander E."/>
            <person name="Langley C.H."/>
            <person name="Lapoint R."/>
            <person name="Lazzaro B.P."/>
            <person name="Lee S.J."/>
            <person name="Levesque L."/>
            <person name="Li R."/>
            <person name="Lin C.F."/>
            <person name="Lin M.F."/>
            <person name="Lindblad-Toh K."/>
            <person name="Llopart A."/>
            <person name="Long M."/>
            <person name="Low L."/>
            <person name="Lozovsky E."/>
            <person name="Lu J."/>
            <person name="Luo M."/>
            <person name="Machado C.A."/>
            <person name="Makalowski W."/>
            <person name="Marzo M."/>
            <person name="Matsuda M."/>
            <person name="Matzkin L."/>
            <person name="McAllister B."/>
            <person name="McBride C.S."/>
            <person name="McKernan B."/>
            <person name="McKernan K."/>
            <person name="Mendez-Lago M."/>
            <person name="Minx P."/>
            <person name="Mollenhauer M.U."/>
            <person name="Montooth K."/>
            <person name="Mount S.M."/>
            <person name="Mu X."/>
            <person name="Myers E."/>
            <person name="Negre B."/>
            <person name="Newfeld S."/>
            <person name="Nielsen R."/>
            <person name="Noor M.A."/>
            <person name="O'Grady P."/>
            <person name="Pachter L."/>
            <person name="Papaceit M."/>
            <person name="Parisi M.J."/>
            <person name="Parisi M."/>
            <person name="Parts L."/>
            <person name="Pedersen J.S."/>
            <person name="Pesole G."/>
            <person name="Phillippy A.M."/>
            <person name="Ponting C.P."/>
            <person name="Pop M."/>
            <person name="Porcelli D."/>
            <person name="Powell J.R."/>
            <person name="Prohaska S."/>
            <person name="Pruitt K."/>
            <person name="Puig M."/>
            <person name="Quesneville H."/>
            <person name="Ram K.R."/>
            <person name="Rand D."/>
            <person name="Rasmussen M.D."/>
            <person name="Reed L.K."/>
            <person name="Reenan R."/>
            <person name="Reily A."/>
            <person name="Remington K.A."/>
            <person name="Rieger T.T."/>
            <person name="Ritchie M.G."/>
            <person name="Robin C."/>
            <person name="Rogers Y.H."/>
            <person name="Rohde C."/>
            <person name="Rozas J."/>
            <person name="Rubenfield M.J."/>
            <person name="Ruiz A."/>
            <person name="Russo S."/>
            <person name="Salzberg S.L."/>
            <person name="Sanchez-Gracia A."/>
            <person name="Saranga D.J."/>
            <person name="Sato H."/>
            <person name="Schaeffer S.W."/>
            <person name="Schatz M.C."/>
            <person name="Schlenke T."/>
            <person name="Schwartz R."/>
            <person name="Segarra C."/>
            <person name="Singh R.S."/>
            <person name="Sirot L."/>
            <person name="Sirota M."/>
            <person name="Sisneros N.B."/>
            <person name="Smith C.D."/>
            <person name="Smith T.F."/>
            <person name="Spieth J."/>
            <person name="Stage D.E."/>
            <person name="Stark A."/>
            <person name="Stephan W."/>
            <person name="Strausberg R.L."/>
            <person name="Strempel S."/>
            <person name="Sturgill D."/>
            <person name="Sutton G."/>
            <person name="Sutton G.G."/>
            <person name="Tao W."/>
            <person name="Teichmann S."/>
            <person name="Tobari Y.N."/>
            <person name="Tomimura Y."/>
            <person name="Tsolas J.M."/>
            <person name="Valente V.L."/>
            <person name="Venter E."/>
            <person name="Venter J.C."/>
            <person name="Vicario S."/>
            <person name="Vieira F.G."/>
            <person name="Vilella A.J."/>
            <person name="Villasante A."/>
            <person name="Walenz B."/>
            <person name="Wang J."/>
            <person name="Wasserman M."/>
            <person name="Watts T."/>
            <person name="Wilson D."/>
            <person name="Wilson R.K."/>
            <person name="Wing R.A."/>
            <person name="Wolfner M.F."/>
            <person name="Wong A."/>
            <person name="Wong G.K."/>
            <person name="Wu C.I."/>
            <person name="Wu G."/>
            <person name="Yamamoto D."/>
            <person name="Yang H.P."/>
            <person name="Yang S.P."/>
            <person name="Yorke J.A."/>
            <person name="Yoshida K."/>
            <person name="Zdobnov E."/>
            <person name="Zhang P."/>
            <person name="Zhang Y."/>
            <person name="Zimin A.V."/>
            <person name="Baldwin J."/>
            <person name="Abdouelleil A."/>
            <person name="Abdulkadir J."/>
            <person name="Abebe A."/>
            <person name="Abera B."/>
            <person name="Abreu J."/>
            <person name="Acer S.C."/>
            <person name="Aftuck L."/>
            <person name="Alexander A."/>
            <person name="An P."/>
            <person name="Anderson E."/>
            <person name="Anderson S."/>
            <person name="Arachi H."/>
            <person name="Azer M."/>
            <person name="Bachantsang P."/>
            <person name="Barry A."/>
            <person name="Bayul T."/>
            <person name="Berlin A."/>
            <person name="Bessette D."/>
            <person name="Bloom T."/>
            <person name="Blye J."/>
            <person name="Boguslavskiy L."/>
            <person name="Bonnet C."/>
            <person name="Boukhgalter B."/>
            <person name="Bourzgui I."/>
            <person name="Brown A."/>
            <person name="Cahill P."/>
            <person name="Channer S."/>
            <person name="Cheshatsang Y."/>
            <person name="Chuda L."/>
            <person name="Citroen M."/>
            <person name="Collymore A."/>
            <person name="Cooke P."/>
            <person name="Costello M."/>
            <person name="D'Aco K."/>
            <person name="Daza R."/>
            <person name="De Haan G."/>
            <person name="DeGray S."/>
            <person name="DeMaso C."/>
            <person name="Dhargay N."/>
            <person name="Dooley K."/>
            <person name="Dooley E."/>
            <person name="Doricent M."/>
            <person name="Dorje P."/>
            <person name="Dorjee K."/>
            <person name="Dupes A."/>
            <person name="Elong R."/>
            <person name="Falk J."/>
            <person name="Farina A."/>
            <person name="Faro S."/>
            <person name="Ferguson D."/>
            <person name="Fisher S."/>
            <person name="Foley C.D."/>
            <person name="Franke A."/>
            <person name="Friedrich D."/>
            <person name="Gadbois L."/>
            <person name="Gearin G."/>
            <person name="Gearin C.R."/>
            <person name="Giannoukos G."/>
            <person name="Goode T."/>
            <person name="Graham J."/>
            <person name="Grandbois E."/>
            <person name="Grewal S."/>
            <person name="Gyaltsen K."/>
            <person name="Hafez N."/>
            <person name="Hagos B."/>
            <person name="Hall J."/>
            <person name="Henson C."/>
            <person name="Hollinger A."/>
            <person name="Honan T."/>
            <person name="Huard M.D."/>
            <person name="Hughes L."/>
            <person name="Hurhula B."/>
            <person name="Husby M.E."/>
            <person name="Kamat A."/>
            <person name="Kanga B."/>
            <person name="Kashin S."/>
            <person name="Khazanovich D."/>
            <person name="Kisner P."/>
            <person name="Lance K."/>
            <person name="Lara M."/>
            <person name="Lee W."/>
            <person name="Lennon N."/>
            <person name="Letendre F."/>
            <person name="LeVine R."/>
            <person name="Lipovsky A."/>
            <person name="Liu X."/>
            <person name="Liu J."/>
            <person name="Liu S."/>
            <person name="Lokyitsang T."/>
            <person name="Lokyitsang Y."/>
            <person name="Lubonja R."/>
            <person name="Lui A."/>
            <person name="MacDonald P."/>
            <person name="Magnisalis V."/>
            <person name="Maru K."/>
            <person name="Matthews C."/>
            <person name="McCusker W."/>
            <person name="McDonough S."/>
            <person name="Mehta T."/>
            <person name="Meldrim J."/>
            <person name="Meneus L."/>
            <person name="Mihai O."/>
            <person name="Mihalev A."/>
            <person name="Mihova T."/>
            <person name="Mittelman R."/>
            <person name="Mlenga V."/>
            <person name="Montmayeur A."/>
            <person name="Mulrain L."/>
            <person name="Navidi A."/>
            <person name="Naylor J."/>
            <person name="Negash T."/>
            <person name="Nguyen T."/>
            <person name="Nguyen N."/>
            <person name="Nicol R."/>
            <person name="Norbu C."/>
            <person name="Norbu N."/>
            <person name="Novod N."/>
            <person name="O'Neill B."/>
            <person name="Osman S."/>
            <person name="Markiewicz E."/>
            <person name="Oyono O.L."/>
            <person name="Patti C."/>
            <person name="Phunkhang P."/>
            <person name="Pierre F."/>
            <person name="Priest M."/>
            <person name="Raghuraman S."/>
            <person name="Rege F."/>
            <person name="Reyes R."/>
            <person name="Rise C."/>
            <person name="Rogov P."/>
            <person name="Ross K."/>
            <person name="Ryan E."/>
            <person name="Settipalli S."/>
            <person name="Shea T."/>
            <person name="Sherpa N."/>
            <person name="Shi L."/>
            <person name="Shih D."/>
            <person name="Sparrow T."/>
            <person name="Spaulding J."/>
            <person name="Stalker J."/>
            <person name="Stange-Thomann N."/>
            <person name="Stavropoulos S."/>
            <person name="Stone C."/>
            <person name="Strader C."/>
            <person name="Tesfaye S."/>
            <person name="Thomson T."/>
            <person name="Thoulutsang Y."/>
            <person name="Thoulutsang D."/>
            <person name="Topham K."/>
            <person name="Topping I."/>
            <person name="Tsamla T."/>
            <person name="Vassiliev H."/>
            <person name="Vo A."/>
            <person name="Wangchuk T."/>
            <person name="Wangdi T."/>
            <person name="Weiand M."/>
            <person name="Wilkinson J."/>
            <person name="Wilson A."/>
            <person name="Yadav S."/>
            <person name="Young G."/>
            <person name="Yu Q."/>
            <person name="Zembek L."/>
            <person name="Zhong D."/>
            <person name="Zimmer A."/>
            <person name="Zwirko Z."/>
            <person name="Jaffe D.B."/>
            <person name="Alvarez P."/>
            <person name="Brockman W."/>
            <person name="Butler J."/>
            <person name="Chin C."/>
            <person name="Gnerre S."/>
            <person name="Grabherr M."/>
            <person name="Kleber M."/>
            <person name="Mauceli E."/>
            <person name="MacCallum I."/>
        </authorList>
    </citation>
    <scope>NUCLEOTIDE SEQUENCE [LARGE SCALE GENOMIC DNA]</scope>
    <source>
        <strain evidence="12">MSH-3 / Tucson 14011-0111.49</strain>
    </source>
</reference>
<feature type="domain" description="Ig-like" evidence="10">
    <location>
        <begin position="592"/>
        <end position="726"/>
    </location>
</feature>
<dbReference type="InterPro" id="IPR013098">
    <property type="entry name" value="Ig_I-set"/>
</dbReference>
<dbReference type="SMART" id="SM00408">
    <property type="entry name" value="IGc2"/>
    <property type="match status" value="5"/>
</dbReference>
<evidence type="ECO:0000256" key="2">
    <source>
        <dbReference type="ARBA" id="ARBA00022692"/>
    </source>
</evidence>
<dbReference type="FunFam" id="2.60.40.10:FF:000405">
    <property type="entry name" value="nephrin isoform X1"/>
    <property type="match status" value="1"/>
</dbReference>
<keyword evidence="2" id="KW-0812">Transmembrane</keyword>
<dbReference type="Gene3D" id="2.60.40.10">
    <property type="entry name" value="Immunoglobulins"/>
    <property type="match status" value="8"/>
</dbReference>
<evidence type="ECO:0000313" key="11">
    <source>
        <dbReference type="EMBL" id="EDW35619.1"/>
    </source>
</evidence>
<dbReference type="GO" id="GO:0098609">
    <property type="term" value="P:cell-cell adhesion"/>
    <property type="evidence" value="ECO:0007669"/>
    <property type="project" value="TreeGrafter"/>
</dbReference>
<feature type="domain" description="Ig-like" evidence="10">
    <location>
        <begin position="732"/>
        <end position="831"/>
    </location>
</feature>
<name>B4GGJ9_DROPE</name>
<dbReference type="InterPro" id="IPR013162">
    <property type="entry name" value="CD80_C2-set"/>
</dbReference>
<keyword evidence="4" id="KW-0677">Repeat</keyword>
<dbReference type="InterPro" id="IPR036179">
    <property type="entry name" value="Ig-like_dom_sf"/>
</dbReference>
<evidence type="ECO:0000313" key="12">
    <source>
        <dbReference type="Proteomes" id="UP000008744"/>
    </source>
</evidence>
<evidence type="ECO:0000256" key="6">
    <source>
        <dbReference type="ARBA" id="ARBA00023136"/>
    </source>
</evidence>
<dbReference type="PANTHER" id="PTHR11640">
    <property type="entry name" value="NEPHRIN"/>
    <property type="match status" value="1"/>
</dbReference>
<feature type="domain" description="Ig-like" evidence="10">
    <location>
        <begin position="82"/>
        <end position="179"/>
    </location>
</feature>
<dbReference type="PROSITE" id="PS50835">
    <property type="entry name" value="IG_LIKE"/>
    <property type="match status" value="6"/>
</dbReference>
<feature type="domain" description="Ig-like" evidence="10">
    <location>
        <begin position="184"/>
        <end position="286"/>
    </location>
</feature>
<keyword evidence="6" id="KW-0472">Membrane</keyword>
<evidence type="ECO:0000256" key="1">
    <source>
        <dbReference type="ARBA" id="ARBA00004479"/>
    </source>
</evidence>
<proteinExistence type="predicted"/>
<dbReference type="GO" id="GO:0005911">
    <property type="term" value="C:cell-cell junction"/>
    <property type="evidence" value="ECO:0007669"/>
    <property type="project" value="TreeGrafter"/>
</dbReference>
<evidence type="ECO:0000256" key="8">
    <source>
        <dbReference type="ARBA" id="ARBA00023180"/>
    </source>
</evidence>
<dbReference type="PhylomeDB" id="B4GGJ9"/>
<dbReference type="Proteomes" id="UP000008744">
    <property type="component" value="Unassembled WGS sequence"/>
</dbReference>
<keyword evidence="12" id="KW-1185">Reference proteome</keyword>
<dbReference type="InterPro" id="IPR007110">
    <property type="entry name" value="Ig-like_dom"/>
</dbReference>
<keyword evidence="7" id="KW-1015">Disulfide bond</keyword>
<dbReference type="GO" id="GO:0005886">
    <property type="term" value="C:plasma membrane"/>
    <property type="evidence" value="ECO:0007669"/>
    <property type="project" value="TreeGrafter"/>
</dbReference>
<dbReference type="InterPro" id="IPR013783">
    <property type="entry name" value="Ig-like_fold"/>
</dbReference>
<dbReference type="FunFam" id="2.60.40.10:FF:001770">
    <property type="entry name" value="Uncharacterized protein, isoform B"/>
    <property type="match status" value="1"/>
</dbReference>
<feature type="domain" description="Ig-like" evidence="10">
    <location>
        <begin position="390"/>
        <end position="587"/>
    </location>
</feature>
<evidence type="ECO:0000256" key="9">
    <source>
        <dbReference type="ARBA" id="ARBA00023319"/>
    </source>
</evidence>
<sequence length="862" mass="95624">MALNPVLTKEEEHQQQQQQHLQHQEFQQLQLQQEQQTKWQQHATKRRRCHQHWIKNLQILGMAVIALSLTGPGPAPCHAQQQKFRTTPHDLQVLEGAEAMMRCEVTNVAGAVQWTKDGFALGFSAVIPGFPRYSVLGDRKQGVYNLRISNASINDDAEYQCQVGPARLNSAIRANAKLTVISAPASIEIKGYAHNSKVEVRENQDLQLKCIVANAKPAAQIVWYRGNVEYKPEKRDDLVEEAIPKRWTTTSSLKLKPGPDDDYTEYTCQAKHKALSPDMPMRATVQLSVLYPPGPPYIEGYSQGDTLRRGQSVELMCRSRGGNPPAQLIWYKNGSQIRMAYRTAGRLSENIYAFTAEAGDNKARFRCEASNVMSQTPLKAEVDLSVLFAPTHVTVMGPTEARVGDIVPLTCTTAPSNPPAEIKWMVGGRQVRNTTFSKTISPEGGWTSTSNITAIVEPHKRSLVVICHGLNMQLTENVVSTHTINVLCPPASPGINGLRDEAYVFMNPHPSRISSCLVEISRIMRTHGAVNPFPLREGINSVIRAADKSVSAEITILANVTDNQAQYRCEASNSATEIPLFQSTTLSVHFAPETVKIRIEPEELRPGMQAAIICDSSSSNPPAKLSWWKDGIPIEDGTSIKTVSENIIVNPGEEAMLSCSVEGKPLTEEHVKWERVGYDMTVKTSTTFANGTSYLHLKDAQREDVGNFRCVADNRVANPTNRDVLLVVKFAPEITKSPTMMRAASGTGERGRLPCRAQASPKPQFIWRQDKKDLPINRTYKYEVEERKIDSLTYESTLIVDKVAPADYGAYECIARNELGETIETVRLEITSQPDPPLSLNILNVTHDAVTVAWTPGFDGRV</sequence>
<dbReference type="eggNOG" id="KOG3515">
    <property type="taxonomic scope" value="Eukaryota"/>
</dbReference>
<dbReference type="FunFam" id="2.60.40.10:FF:000077">
    <property type="entry name" value="Kirre like nephrin family adhesion molecule 3"/>
    <property type="match status" value="1"/>
</dbReference>
<protein>
    <submittedName>
        <fullName evidence="11">GL17124</fullName>
    </submittedName>
</protein>
<evidence type="ECO:0000256" key="5">
    <source>
        <dbReference type="ARBA" id="ARBA00022989"/>
    </source>
</evidence>
<dbReference type="InterPro" id="IPR051275">
    <property type="entry name" value="Cell_adhesion_signaling"/>
</dbReference>
<dbReference type="Pfam" id="PF13927">
    <property type="entry name" value="Ig_3"/>
    <property type="match status" value="1"/>
</dbReference>
<dbReference type="STRING" id="7234.B4GGJ9"/>
<accession>B4GGJ9</accession>
<dbReference type="CDD" id="cd00096">
    <property type="entry name" value="Ig"/>
    <property type="match status" value="1"/>
</dbReference>
<dbReference type="HOGENOM" id="CLU_003881_0_0_1"/>
<organism evidence="12">
    <name type="scientific">Drosophila persimilis</name>
    <name type="common">Fruit fly</name>
    <dbReference type="NCBI Taxonomy" id="7234"/>
    <lineage>
        <taxon>Eukaryota</taxon>
        <taxon>Metazoa</taxon>
        <taxon>Ecdysozoa</taxon>
        <taxon>Arthropoda</taxon>
        <taxon>Hexapoda</taxon>
        <taxon>Insecta</taxon>
        <taxon>Pterygota</taxon>
        <taxon>Neoptera</taxon>
        <taxon>Endopterygota</taxon>
        <taxon>Diptera</taxon>
        <taxon>Brachycera</taxon>
        <taxon>Muscomorpha</taxon>
        <taxon>Ephydroidea</taxon>
        <taxon>Drosophilidae</taxon>
        <taxon>Drosophila</taxon>
        <taxon>Sophophora</taxon>
    </lineage>
</organism>
<gene>
    <name evidence="11" type="primary">Dper\GL17124</name>
    <name evidence="11" type="ORF">Dper_GL17124</name>
</gene>
<keyword evidence="9" id="KW-0393">Immunoglobulin domain</keyword>